<dbReference type="Proteomes" id="UP000274391">
    <property type="component" value="Unassembled WGS sequence"/>
</dbReference>
<sequence length="310" mass="31829">MTIDQGPVYQLGSIGDYVWEDVNRDGLQDATDKPIEGFKVTLSGTDVYGNPVTAETVTDANGLYLFDNLLPGTYTVTFDPASIPAGMAFTQQGAGDDRAVDSDGDVTTGVTAEITLAGGEHNKTIDQGVVYLLAQLGDHVWNDANGNGLQDAGEAPISGFKVSLSGTDVHGNAVTAETVTDANGLYLFDNLVPGTYQVTFDPGSIPAGMKFTIQGAGSDRAIDSDGDAMTGVTAEITLAGGESNMTIDQGVTPVPPTPTTTPTPVPPTSTQPGGGLPNTGGDSPLWPLAAAALTLLGGSVLLLRRRVGQE</sequence>
<dbReference type="AlphaFoldDB" id="A0A3P3VVW6"/>
<keyword evidence="2" id="KW-0134">Cell wall</keyword>
<feature type="domain" description="Gram-positive cocci surface proteins LPxTG" evidence="7">
    <location>
        <begin position="276"/>
        <end position="310"/>
    </location>
</feature>
<dbReference type="GO" id="GO:0005576">
    <property type="term" value="C:extracellular region"/>
    <property type="evidence" value="ECO:0007669"/>
    <property type="project" value="UniProtKB-SubCell"/>
</dbReference>
<dbReference type="Gene3D" id="2.60.40.10">
    <property type="entry name" value="Immunoglobulins"/>
    <property type="match status" value="2"/>
</dbReference>
<dbReference type="NCBIfam" id="TIGR01167">
    <property type="entry name" value="LPXTG_anchor"/>
    <property type="match status" value="1"/>
</dbReference>
<keyword evidence="5" id="KW-0572">Peptidoglycan-anchor</keyword>
<name>A0A3P3VVW6_9MICO</name>
<dbReference type="RefSeq" id="WP_124973711.1">
    <property type="nucleotide sequence ID" value="NZ_RQVS01000018.1"/>
</dbReference>
<organism evidence="8 9">
    <name type="scientific">Gulosibacter macacae</name>
    <dbReference type="NCBI Taxonomy" id="2488791"/>
    <lineage>
        <taxon>Bacteria</taxon>
        <taxon>Bacillati</taxon>
        <taxon>Actinomycetota</taxon>
        <taxon>Actinomycetes</taxon>
        <taxon>Micrococcales</taxon>
        <taxon>Microbacteriaceae</taxon>
        <taxon>Gulosibacter</taxon>
    </lineage>
</organism>
<accession>A0A3P3VVW6</accession>
<dbReference type="Pfam" id="PF17210">
    <property type="entry name" value="SdrD_B"/>
    <property type="match status" value="2"/>
</dbReference>
<feature type="compositionally biased region" description="Pro residues" evidence="6">
    <location>
        <begin position="253"/>
        <end position="269"/>
    </location>
</feature>
<dbReference type="OrthoDB" id="3169091at2"/>
<gene>
    <name evidence="8" type="ORF">EG850_11760</name>
</gene>
<evidence type="ECO:0000256" key="1">
    <source>
        <dbReference type="ARBA" id="ARBA00004613"/>
    </source>
</evidence>
<dbReference type="PROSITE" id="PS50847">
    <property type="entry name" value="GRAM_POS_ANCHORING"/>
    <property type="match status" value="1"/>
</dbReference>
<reference evidence="8 9" key="1">
    <citation type="submission" date="2018-11" db="EMBL/GenBank/DDBJ databases">
        <title>YIM 102482-1 draft genome.</title>
        <authorList>
            <person name="Li G."/>
            <person name="Jiang Y."/>
        </authorList>
    </citation>
    <scope>NUCLEOTIDE SEQUENCE [LARGE SCALE GENOMIC DNA]</scope>
    <source>
        <strain evidence="8 9">YIM 102482-1</strain>
    </source>
</reference>
<evidence type="ECO:0000313" key="8">
    <source>
        <dbReference type="EMBL" id="RRJ85766.1"/>
    </source>
</evidence>
<dbReference type="InterPro" id="IPR013783">
    <property type="entry name" value="Ig-like_fold"/>
</dbReference>
<keyword evidence="9" id="KW-1185">Reference proteome</keyword>
<comment type="caution">
    <text evidence="8">The sequence shown here is derived from an EMBL/GenBank/DDBJ whole genome shotgun (WGS) entry which is preliminary data.</text>
</comment>
<evidence type="ECO:0000256" key="6">
    <source>
        <dbReference type="SAM" id="MobiDB-lite"/>
    </source>
</evidence>
<dbReference type="PANTHER" id="PTHR23303">
    <property type="entry name" value="CARBOXYPEPTIDASE REGULATORY REGION-CONTAINING"/>
    <property type="match status" value="1"/>
</dbReference>
<dbReference type="SUPFAM" id="SSF117074">
    <property type="entry name" value="Hypothetical protein PA1324"/>
    <property type="match status" value="2"/>
</dbReference>
<evidence type="ECO:0000256" key="5">
    <source>
        <dbReference type="ARBA" id="ARBA00023088"/>
    </source>
</evidence>
<protein>
    <submittedName>
        <fullName evidence="8">LPXTG cell wall anchor domain-containing protein</fullName>
    </submittedName>
</protein>
<dbReference type="PANTHER" id="PTHR23303:SF15">
    <property type="entry name" value="COLOSSIN-A"/>
    <property type="match status" value="1"/>
</dbReference>
<evidence type="ECO:0000259" key="7">
    <source>
        <dbReference type="PROSITE" id="PS50847"/>
    </source>
</evidence>
<dbReference type="InterPro" id="IPR033764">
    <property type="entry name" value="Sdr_B"/>
</dbReference>
<comment type="subcellular location">
    <subcellularLocation>
        <location evidence="1">Secreted</location>
    </subcellularLocation>
</comment>
<feature type="region of interest" description="Disordered" evidence="6">
    <location>
        <begin position="246"/>
        <end position="282"/>
    </location>
</feature>
<evidence type="ECO:0000256" key="3">
    <source>
        <dbReference type="ARBA" id="ARBA00022525"/>
    </source>
</evidence>
<dbReference type="EMBL" id="RQVS01000018">
    <property type="protein sequence ID" value="RRJ85766.1"/>
    <property type="molecule type" value="Genomic_DNA"/>
</dbReference>
<evidence type="ECO:0000313" key="9">
    <source>
        <dbReference type="Proteomes" id="UP000274391"/>
    </source>
</evidence>
<dbReference type="InterPro" id="IPR019931">
    <property type="entry name" value="LPXTG_anchor"/>
</dbReference>
<evidence type="ECO:0000256" key="4">
    <source>
        <dbReference type="ARBA" id="ARBA00022729"/>
    </source>
</evidence>
<dbReference type="GO" id="GO:0005975">
    <property type="term" value="P:carbohydrate metabolic process"/>
    <property type="evidence" value="ECO:0007669"/>
    <property type="project" value="UniProtKB-ARBA"/>
</dbReference>
<dbReference type="Pfam" id="PF00746">
    <property type="entry name" value="Gram_pos_anchor"/>
    <property type="match status" value="1"/>
</dbReference>
<dbReference type="InterPro" id="IPR051417">
    <property type="entry name" value="SDr/BOS_complex"/>
</dbReference>
<keyword evidence="3" id="KW-0964">Secreted</keyword>
<keyword evidence="4" id="KW-0732">Signal</keyword>
<proteinExistence type="predicted"/>
<evidence type="ECO:0000256" key="2">
    <source>
        <dbReference type="ARBA" id="ARBA00022512"/>
    </source>
</evidence>